<dbReference type="GO" id="GO:0004177">
    <property type="term" value="F:aminopeptidase activity"/>
    <property type="evidence" value="ECO:0007669"/>
    <property type="project" value="TreeGrafter"/>
</dbReference>
<dbReference type="PANTHER" id="PTHR36512:SF3">
    <property type="entry name" value="BLR5678 PROTEIN"/>
    <property type="match status" value="1"/>
</dbReference>
<name>A0A7T3RD58_9SPIR</name>
<protein>
    <submittedName>
        <fullName evidence="2">P1 family peptidase</fullName>
    </submittedName>
</protein>
<keyword evidence="3" id="KW-1185">Reference proteome</keyword>
<dbReference type="KEGG" id="tper:IWA51_11960"/>
<reference evidence="2 3" key="1">
    <citation type="submission" date="2020-11" db="EMBL/GenBank/DDBJ databases">
        <title>Treponema Peruensis nv. sp., first commensal Treponema isolated from human feces.</title>
        <authorList>
            <person name="Belkhou C."/>
            <person name="Raes J."/>
        </authorList>
    </citation>
    <scope>NUCLEOTIDE SEQUENCE [LARGE SCALE GENOMIC DNA]</scope>
    <source>
        <strain evidence="2 3">RCC2812</strain>
    </source>
</reference>
<proteinExistence type="inferred from homology"/>
<evidence type="ECO:0000313" key="2">
    <source>
        <dbReference type="EMBL" id="QQA00949.1"/>
    </source>
</evidence>
<dbReference type="Gene3D" id="3.60.70.12">
    <property type="entry name" value="L-amino peptidase D-ALA esterase/amidase"/>
    <property type="match status" value="1"/>
</dbReference>
<dbReference type="CDD" id="cd02252">
    <property type="entry name" value="nylC_like"/>
    <property type="match status" value="1"/>
</dbReference>
<dbReference type="Proteomes" id="UP000595224">
    <property type="component" value="Chromosome"/>
</dbReference>
<dbReference type="Pfam" id="PF03576">
    <property type="entry name" value="Peptidase_S58"/>
    <property type="match status" value="1"/>
</dbReference>
<dbReference type="InterPro" id="IPR016117">
    <property type="entry name" value="ArgJ-like_dom_sf"/>
</dbReference>
<dbReference type="PANTHER" id="PTHR36512">
    <property type="entry name" value="D-AMINOPEPTIDASE"/>
    <property type="match status" value="1"/>
</dbReference>
<organism evidence="2 3">
    <name type="scientific">Treponema peruense</name>
    <dbReference type="NCBI Taxonomy" id="2787628"/>
    <lineage>
        <taxon>Bacteria</taxon>
        <taxon>Pseudomonadati</taxon>
        <taxon>Spirochaetota</taxon>
        <taxon>Spirochaetia</taxon>
        <taxon>Spirochaetales</taxon>
        <taxon>Treponemataceae</taxon>
        <taxon>Treponema</taxon>
    </lineage>
</organism>
<dbReference type="EMBL" id="CP064936">
    <property type="protein sequence ID" value="QQA00949.1"/>
    <property type="molecule type" value="Genomic_DNA"/>
</dbReference>
<dbReference type="InterPro" id="IPR005321">
    <property type="entry name" value="Peptidase_S58_DmpA"/>
</dbReference>
<evidence type="ECO:0000256" key="1">
    <source>
        <dbReference type="ARBA" id="ARBA00007068"/>
    </source>
</evidence>
<dbReference type="SUPFAM" id="SSF56266">
    <property type="entry name" value="DmpA/ArgJ-like"/>
    <property type="match status" value="1"/>
</dbReference>
<dbReference type="RefSeq" id="WP_177528811.1">
    <property type="nucleotide sequence ID" value="NZ_CBCSHE010000005.1"/>
</dbReference>
<dbReference type="AlphaFoldDB" id="A0A7T3RD58"/>
<accession>A0A7T3RD58</accession>
<evidence type="ECO:0000313" key="3">
    <source>
        <dbReference type="Proteomes" id="UP000595224"/>
    </source>
</evidence>
<gene>
    <name evidence="2" type="ORF">IWA51_11960</name>
</gene>
<comment type="similarity">
    <text evidence="1">Belongs to the peptidase S58 family.</text>
</comment>
<sequence>MHRIEFTQIGGFKVGNAQNYDAMTGVTALVFDGPNVAGIDISGGGPAARESFLFSPLANPQSITALLLSGGSAYGLAASAGAMAYLEEHNMGYHLGDIVVPIVPQSCIFDLGIGSSSVRPDFDMGYKACADSVNNRAVSGNIGGGTGASVGKLYGMSRSQKAGIGYYAVQLGELKMGAVVIVNALGDIFDYRNGTKVAGLLTADRKEFASLEEELYCAQKKITAGTNTTIGAVITNGDFTQQQMCKIAAMTRSALGRSINPVGTSGDGDTIYAVSTGNVKSNPDLAGTLACRVLSEAILDAVKSAKMEESEYLSKIRK</sequence>